<dbReference type="PANTHER" id="PTHR43437:SF3">
    <property type="entry name" value="HYDROXYACYL-THIOESTER DEHYDRATASE TYPE 2, MITOCHONDRIAL"/>
    <property type="match status" value="1"/>
</dbReference>
<dbReference type="AlphaFoldDB" id="A0A2S9T7C6"/>
<sequence length="339" mass="39591">MKNTLVFNKIPLEEIEVGMSVSYSQTITDADIKAFAGISGDRNPIHLDENYANNSRFKKRIAHGMMTASYFSALFGTKIPGEGCVYTYQSLNFKKPVYIDDTVEAIITVTEIDIEKRRVRFKTICKVDNKIVTDGESELYVPIEFKKIMLNDKDELLKYKTQILELFEHSFNSKMDEKLWNWAYIENPNGNPIVSLYFDGERLVGHYAVIPVSFIHNQKNINAVLSMTTMVHFSYRKYGIFIEQAQEVYEKAKELDYKFVCGFPNKKSAPGFKKRLNWTIEEDLYVASFSYDELQKIEKKTYPNTISFNTQDKENIEWRLSKPNQNYFRKNNNILNFRS</sequence>
<evidence type="ECO:0000313" key="3">
    <source>
        <dbReference type="EMBL" id="PRM94740.1"/>
    </source>
</evidence>
<evidence type="ECO:0000256" key="1">
    <source>
        <dbReference type="ARBA" id="ARBA00023239"/>
    </source>
</evidence>
<dbReference type="FunFam" id="3.10.129.10:FF:000042">
    <property type="entry name" value="MaoC domain protein dehydratase"/>
    <property type="match status" value="1"/>
</dbReference>
<proteinExistence type="predicted"/>
<dbReference type="Proteomes" id="UP000239151">
    <property type="component" value="Unassembled WGS sequence"/>
</dbReference>
<gene>
    <name evidence="3" type="ORF">CJ670_09825</name>
</gene>
<dbReference type="InterPro" id="IPR029069">
    <property type="entry name" value="HotDog_dom_sf"/>
</dbReference>
<dbReference type="GO" id="GO:0019171">
    <property type="term" value="F:(3R)-hydroxyacyl-[acyl-carrier-protein] dehydratase activity"/>
    <property type="evidence" value="ECO:0007669"/>
    <property type="project" value="TreeGrafter"/>
</dbReference>
<keyword evidence="1" id="KW-0456">Lyase</keyword>
<dbReference type="Pfam" id="PF13527">
    <property type="entry name" value="Acetyltransf_9"/>
    <property type="match status" value="1"/>
</dbReference>
<dbReference type="SUPFAM" id="SSF54637">
    <property type="entry name" value="Thioesterase/thiol ester dehydrase-isomerase"/>
    <property type="match status" value="1"/>
</dbReference>
<evidence type="ECO:0000313" key="4">
    <source>
        <dbReference type="Proteomes" id="UP000239151"/>
    </source>
</evidence>
<protein>
    <recommendedName>
        <fullName evidence="2">MaoC-like domain-containing protein</fullName>
    </recommendedName>
</protein>
<organism evidence="3 4">
    <name type="scientific">Aliarcobacter cryaerophilus</name>
    <dbReference type="NCBI Taxonomy" id="28198"/>
    <lineage>
        <taxon>Bacteria</taxon>
        <taxon>Pseudomonadati</taxon>
        <taxon>Campylobacterota</taxon>
        <taxon>Epsilonproteobacteria</taxon>
        <taxon>Campylobacterales</taxon>
        <taxon>Arcobacteraceae</taxon>
        <taxon>Aliarcobacter</taxon>
    </lineage>
</organism>
<dbReference type="Pfam" id="PF01575">
    <property type="entry name" value="MaoC_dehydratas"/>
    <property type="match status" value="1"/>
</dbReference>
<evidence type="ECO:0000259" key="2">
    <source>
        <dbReference type="Pfam" id="PF01575"/>
    </source>
</evidence>
<comment type="caution">
    <text evidence="3">The sequence shown here is derived from an EMBL/GenBank/DDBJ whole genome shotgun (WGS) entry which is preliminary data.</text>
</comment>
<dbReference type="CDD" id="cd03449">
    <property type="entry name" value="R_hydratase"/>
    <property type="match status" value="1"/>
</dbReference>
<name>A0A2S9T7C6_9BACT</name>
<accession>A0A2S9T7C6</accession>
<dbReference type="Gene3D" id="3.40.630.30">
    <property type="match status" value="1"/>
</dbReference>
<dbReference type="InterPro" id="IPR002539">
    <property type="entry name" value="MaoC-like_dom"/>
</dbReference>
<dbReference type="Gene3D" id="3.10.129.10">
    <property type="entry name" value="Hotdog Thioesterase"/>
    <property type="match status" value="1"/>
</dbReference>
<dbReference type="InterPro" id="IPR016181">
    <property type="entry name" value="Acyl_CoA_acyltransferase"/>
</dbReference>
<dbReference type="SUPFAM" id="SSF55729">
    <property type="entry name" value="Acyl-CoA N-acyltransferases (Nat)"/>
    <property type="match status" value="1"/>
</dbReference>
<dbReference type="EMBL" id="NXGI01000046">
    <property type="protein sequence ID" value="PRM94740.1"/>
    <property type="molecule type" value="Genomic_DNA"/>
</dbReference>
<dbReference type="PANTHER" id="PTHR43437">
    <property type="entry name" value="HYDROXYACYL-THIOESTER DEHYDRATASE TYPE 2, MITOCHONDRIAL-RELATED"/>
    <property type="match status" value="1"/>
</dbReference>
<feature type="domain" description="MaoC-like" evidence="2">
    <location>
        <begin position="22"/>
        <end position="131"/>
    </location>
</feature>
<dbReference type="GO" id="GO:0006633">
    <property type="term" value="P:fatty acid biosynthetic process"/>
    <property type="evidence" value="ECO:0007669"/>
    <property type="project" value="TreeGrafter"/>
</dbReference>
<dbReference type="InterPro" id="IPR050965">
    <property type="entry name" value="UPF0336/Enoyl-CoA_hydratase"/>
</dbReference>
<reference evidence="3 4" key="1">
    <citation type="submission" date="2017-09" db="EMBL/GenBank/DDBJ databases">
        <title>Reassesment of A. cryaerophilus.</title>
        <authorList>
            <person name="Perez-Cataluna A."/>
            <person name="Collado L."/>
            <person name="Salgado O."/>
            <person name="Lefinanco V."/>
            <person name="Figueras M.J."/>
        </authorList>
    </citation>
    <scope>NUCLEOTIDE SEQUENCE [LARGE SCALE GENOMIC DNA]</scope>
    <source>
        <strain evidence="3 4">LMG 9065</strain>
    </source>
</reference>